<name>A0A4R1EYE5_9GAMM</name>
<dbReference type="RefSeq" id="WP_131907529.1">
    <property type="nucleotide sequence ID" value="NZ_BAAAFU010000007.1"/>
</dbReference>
<dbReference type="OrthoDB" id="9808002at2"/>
<dbReference type="InterPro" id="IPR015424">
    <property type="entry name" value="PyrdxlP-dep_Trfase"/>
</dbReference>
<dbReference type="InterPro" id="IPR010970">
    <property type="entry name" value="Cys_dSase_SufS"/>
</dbReference>
<feature type="domain" description="Aminotransferase class V" evidence="9">
    <location>
        <begin position="37"/>
        <end position="408"/>
    </location>
</feature>
<protein>
    <recommendedName>
        <fullName evidence="8">Cysteine desulfurase</fullName>
        <ecNumber evidence="8">2.8.1.7</ecNumber>
    </recommendedName>
</protein>
<dbReference type="AlphaFoldDB" id="A0A4R1EYE5"/>
<keyword evidence="5 8" id="KW-0663">Pyridoxal phosphate</keyword>
<dbReference type="Proteomes" id="UP000294887">
    <property type="component" value="Unassembled WGS sequence"/>
</dbReference>
<gene>
    <name evidence="10" type="ORF">EV695_3779</name>
</gene>
<dbReference type="Gene3D" id="3.90.1150.10">
    <property type="entry name" value="Aspartate Aminotransferase, domain 1"/>
    <property type="match status" value="1"/>
</dbReference>
<evidence type="ECO:0000313" key="10">
    <source>
        <dbReference type="EMBL" id="TCJ83041.1"/>
    </source>
</evidence>
<dbReference type="InterPro" id="IPR020578">
    <property type="entry name" value="Aminotrans_V_PyrdxlP_BS"/>
</dbReference>
<dbReference type="GO" id="GO:0016829">
    <property type="term" value="F:lyase activity"/>
    <property type="evidence" value="ECO:0007669"/>
    <property type="project" value="UniProtKB-KW"/>
</dbReference>
<dbReference type="EC" id="2.8.1.7" evidence="8"/>
<dbReference type="PIRSF" id="PIRSF005572">
    <property type="entry name" value="NifS"/>
    <property type="match status" value="1"/>
</dbReference>
<evidence type="ECO:0000256" key="5">
    <source>
        <dbReference type="ARBA" id="ARBA00022898"/>
    </source>
</evidence>
<dbReference type="GO" id="GO:0031071">
    <property type="term" value="F:cysteine desulfurase activity"/>
    <property type="evidence" value="ECO:0007669"/>
    <property type="project" value="UniProtKB-UniRule"/>
</dbReference>
<dbReference type="GO" id="GO:0006534">
    <property type="term" value="P:cysteine metabolic process"/>
    <property type="evidence" value="ECO:0007669"/>
    <property type="project" value="UniProtKB-UniRule"/>
</dbReference>
<dbReference type="EMBL" id="SMFQ01000005">
    <property type="protein sequence ID" value="TCJ83041.1"/>
    <property type="molecule type" value="Genomic_DNA"/>
</dbReference>
<evidence type="ECO:0000259" key="9">
    <source>
        <dbReference type="Pfam" id="PF00266"/>
    </source>
</evidence>
<evidence type="ECO:0000256" key="6">
    <source>
        <dbReference type="ARBA" id="ARBA00050776"/>
    </source>
</evidence>
<dbReference type="NCBIfam" id="TIGR01979">
    <property type="entry name" value="sufS"/>
    <property type="match status" value="1"/>
</dbReference>
<organism evidence="10 11">
    <name type="scientific">Cocleimonas flava</name>
    <dbReference type="NCBI Taxonomy" id="634765"/>
    <lineage>
        <taxon>Bacteria</taxon>
        <taxon>Pseudomonadati</taxon>
        <taxon>Pseudomonadota</taxon>
        <taxon>Gammaproteobacteria</taxon>
        <taxon>Thiotrichales</taxon>
        <taxon>Thiotrichaceae</taxon>
        <taxon>Cocleimonas</taxon>
    </lineage>
</organism>
<dbReference type="GO" id="GO:0030170">
    <property type="term" value="F:pyridoxal phosphate binding"/>
    <property type="evidence" value="ECO:0007669"/>
    <property type="project" value="UniProtKB-UniRule"/>
</dbReference>
<evidence type="ECO:0000256" key="8">
    <source>
        <dbReference type="RuleBase" id="RU004506"/>
    </source>
</evidence>
<evidence type="ECO:0000256" key="2">
    <source>
        <dbReference type="ARBA" id="ARBA00002824"/>
    </source>
</evidence>
<dbReference type="InterPro" id="IPR015421">
    <property type="entry name" value="PyrdxlP-dep_Trfase_major"/>
</dbReference>
<evidence type="ECO:0000313" key="11">
    <source>
        <dbReference type="Proteomes" id="UP000294887"/>
    </source>
</evidence>
<comment type="catalytic activity">
    <reaction evidence="6 8">
        <text>(sulfur carrier)-H + L-cysteine = (sulfur carrier)-SH + L-alanine</text>
        <dbReference type="Rhea" id="RHEA:43892"/>
        <dbReference type="Rhea" id="RHEA-COMP:14737"/>
        <dbReference type="Rhea" id="RHEA-COMP:14739"/>
        <dbReference type="ChEBI" id="CHEBI:29917"/>
        <dbReference type="ChEBI" id="CHEBI:35235"/>
        <dbReference type="ChEBI" id="CHEBI:57972"/>
        <dbReference type="ChEBI" id="CHEBI:64428"/>
        <dbReference type="EC" id="2.8.1.7"/>
    </reaction>
</comment>
<dbReference type="Pfam" id="PF00266">
    <property type="entry name" value="Aminotran_5"/>
    <property type="match status" value="1"/>
</dbReference>
<accession>A0A4R1EYE5</accession>
<dbReference type="SUPFAM" id="SSF53383">
    <property type="entry name" value="PLP-dependent transferases"/>
    <property type="match status" value="1"/>
</dbReference>
<dbReference type="InterPro" id="IPR015422">
    <property type="entry name" value="PyrdxlP-dep_Trfase_small"/>
</dbReference>
<dbReference type="CDD" id="cd06453">
    <property type="entry name" value="SufS_like"/>
    <property type="match status" value="1"/>
</dbReference>
<evidence type="ECO:0000256" key="3">
    <source>
        <dbReference type="ARBA" id="ARBA00010447"/>
    </source>
</evidence>
<evidence type="ECO:0000256" key="7">
    <source>
        <dbReference type="RuleBase" id="RU004504"/>
    </source>
</evidence>
<keyword evidence="11" id="KW-1185">Reference proteome</keyword>
<dbReference type="Gene3D" id="3.40.640.10">
    <property type="entry name" value="Type I PLP-dependent aspartate aminotransferase-like (Major domain)"/>
    <property type="match status" value="1"/>
</dbReference>
<evidence type="ECO:0000256" key="4">
    <source>
        <dbReference type="ARBA" id="ARBA00022679"/>
    </source>
</evidence>
<keyword evidence="10" id="KW-0456">Lyase</keyword>
<comment type="similarity">
    <text evidence="3 8">Belongs to the class-V pyridoxal-phosphate-dependent aminotransferase family. Csd subfamily.</text>
</comment>
<dbReference type="InterPro" id="IPR000192">
    <property type="entry name" value="Aminotrans_V_dom"/>
</dbReference>
<dbReference type="InterPro" id="IPR016454">
    <property type="entry name" value="Cysteine_dSase"/>
</dbReference>
<comment type="cofactor">
    <cofactor evidence="1 7">
        <name>pyridoxal 5'-phosphate</name>
        <dbReference type="ChEBI" id="CHEBI:597326"/>
    </cofactor>
</comment>
<reference evidence="10 11" key="1">
    <citation type="submission" date="2019-03" db="EMBL/GenBank/DDBJ databases">
        <title>Genomic Encyclopedia of Type Strains, Phase IV (KMG-IV): sequencing the most valuable type-strain genomes for metagenomic binning, comparative biology and taxonomic classification.</title>
        <authorList>
            <person name="Goeker M."/>
        </authorList>
    </citation>
    <scope>NUCLEOTIDE SEQUENCE [LARGE SCALE GENOMIC DNA]</scope>
    <source>
        <strain evidence="10 11">DSM 24830</strain>
    </source>
</reference>
<sequence length="422" mass="46190">MSTNPYIKQTFNIQKQSQLIRKDFPLLNLYSGDNQLHYLDNAATSQKPQQVIDAISDCYQRVNAPVHRGLYALADESTTTYEKSRKKVAQFIGAPQSEQLIFTLSATESINMVAQGWLKHHLNAGDKVWVTGMEHHANLVPWQRVCKETGAELCFIELTEDGSLDLDNATELYSEKTRFIAMSHVSNVLGVINPVKEVTQRAAQAGIPVLIDATQSVGHIPVDVVELDCDFLAFSAHKMYGPTGIGALYGKADKLATMEPMLLGGGMVDEVGDYESSWASLPSKLEAGSPNLAGAIGFASAVDYIESIGLQTIESIVSELTEKALFALSNINGIKIYGPLDSERREGIISFNLDGIHPHDIAQIAGESNVAIRSGHHCCQPLMRRLGEVATVRASFAPYNIEEEINALLEVIETAQSIFMPR</sequence>
<dbReference type="PANTHER" id="PTHR43586:SF8">
    <property type="entry name" value="CYSTEINE DESULFURASE 1, CHLOROPLASTIC"/>
    <property type="match status" value="1"/>
</dbReference>
<evidence type="ECO:0000256" key="1">
    <source>
        <dbReference type="ARBA" id="ARBA00001933"/>
    </source>
</evidence>
<comment type="function">
    <text evidence="2 8">Catalyzes the removal of elemental sulfur and selenium atoms from L-cysteine, L-cystine, L-selenocysteine, and L-selenocystine to produce L-alanine.</text>
</comment>
<comment type="caution">
    <text evidence="10">The sequence shown here is derived from an EMBL/GenBank/DDBJ whole genome shotgun (WGS) entry which is preliminary data.</text>
</comment>
<keyword evidence="4 8" id="KW-0808">Transferase</keyword>
<dbReference type="PANTHER" id="PTHR43586">
    <property type="entry name" value="CYSTEINE DESULFURASE"/>
    <property type="match status" value="1"/>
</dbReference>
<proteinExistence type="inferred from homology"/>
<dbReference type="PROSITE" id="PS00595">
    <property type="entry name" value="AA_TRANSFER_CLASS_5"/>
    <property type="match status" value="1"/>
</dbReference>